<dbReference type="SUPFAM" id="SSF56281">
    <property type="entry name" value="Metallo-hydrolase/oxidoreductase"/>
    <property type="match status" value="1"/>
</dbReference>
<dbReference type="Gene3D" id="3.60.15.10">
    <property type="entry name" value="Ribonuclease Z/Hydroxyacylglutathione hydrolase-like"/>
    <property type="match status" value="1"/>
</dbReference>
<organism evidence="8 9">
    <name type="scientific">Alishewanella longhuensis</name>
    <dbReference type="NCBI Taxonomy" id="1091037"/>
    <lineage>
        <taxon>Bacteria</taxon>
        <taxon>Pseudomonadati</taxon>
        <taxon>Pseudomonadota</taxon>
        <taxon>Gammaproteobacteria</taxon>
        <taxon>Alteromonadales</taxon>
        <taxon>Alteromonadaceae</taxon>
        <taxon>Alishewanella</taxon>
    </lineage>
</organism>
<keyword evidence="3 6" id="KW-0812">Transmembrane</keyword>
<evidence type="ECO:0000256" key="1">
    <source>
        <dbReference type="ARBA" id="ARBA00004651"/>
    </source>
</evidence>
<feature type="transmembrane region" description="Helical" evidence="6">
    <location>
        <begin position="390"/>
        <end position="411"/>
    </location>
</feature>
<comment type="subcellular location">
    <subcellularLocation>
        <location evidence="1">Cell membrane</location>
        <topology evidence="1">Multi-pass membrane protein</topology>
    </subcellularLocation>
</comment>
<feature type="transmembrane region" description="Helical" evidence="6">
    <location>
        <begin position="279"/>
        <end position="297"/>
    </location>
</feature>
<keyword evidence="9" id="KW-1185">Reference proteome</keyword>
<name>A0ABQ3L2F9_9ALTE</name>
<gene>
    <name evidence="8" type="ORF">GCM10010919_15260</name>
</gene>
<feature type="transmembrane region" description="Helical" evidence="6">
    <location>
        <begin position="219"/>
        <end position="241"/>
    </location>
</feature>
<evidence type="ECO:0000256" key="6">
    <source>
        <dbReference type="SAM" id="Phobius"/>
    </source>
</evidence>
<keyword evidence="5 6" id="KW-0472">Membrane</keyword>
<dbReference type="InterPro" id="IPR036866">
    <property type="entry name" value="RibonucZ/Hydroxyglut_hydro"/>
</dbReference>
<dbReference type="InterPro" id="IPR052159">
    <property type="entry name" value="Competence_DNA_uptake"/>
</dbReference>
<proteinExistence type="predicted"/>
<feature type="transmembrane region" description="Helical" evidence="6">
    <location>
        <begin position="253"/>
        <end position="273"/>
    </location>
</feature>
<evidence type="ECO:0000313" key="9">
    <source>
        <dbReference type="Proteomes" id="UP000659697"/>
    </source>
</evidence>
<dbReference type="RefSeq" id="WP_189431933.1">
    <property type="nucleotide sequence ID" value="NZ_BNAO01000003.1"/>
</dbReference>
<keyword evidence="2" id="KW-1003">Cell membrane</keyword>
<comment type="caution">
    <text evidence="8">The sequence shown here is derived from an EMBL/GenBank/DDBJ whole genome shotgun (WGS) entry which is preliminary data.</text>
</comment>
<sequence length="735" mass="82286">MSLFLPALPVFFKIIFLSAFLLSLLCRQSLLAGVFALLCCWHWQLQAYLIAQSSVLGLNPNPSLLASPNTLPDAMQVRIANWRALEAGDIEVTAIIQQGVAKGYQLKLRWRNAPEIAVGQQWRLYIQLRPIRSHSNPGGRQQDIQALLQSIIAEGYVRPQQPAILLKAAPSTRHQLIARLTLWTAELQTAPLLLALTVGERQFSSDLWRGVQYSGLGHILTISGLHIGLVFGWGYFLAGLGLKSRFFKSPQNLTGSAAQLLIALSAAICYAWLAGFAIPTLRAAAALLLVVASRLLLKPLSGRYAWQLLVASLLLLNPFWMLSFSFWLSVLAVAVIFFLVWWLPAVAKEGSAKLVYFVVFHCILTMVMSLIGLAFFGGISALAVLSNLLFVSWCSLLAIPLLLFTLCWSLLALPYAQLLWQLTDWAFLPLWYWLEWCAEQAVWWSVPSLGSAAALLLAGALLIFLVLRLPWSPKILLLATIVLALMAPRPTSPQLILLDTGQSTVLLARHNQLNWLYLDAATSQMEGVIQHRVLPQLRYQRWRHLDLVLLPHLEREMQPALALLQQHYPEVRFYSATPILSGSYPCHKLVTDYANAGLQHWALTVADPCVVSAEFAGWRLLLPGRLTIWQEQRLIQRYPSLQSDLYLLADYGRPSANSLAWLQQLSPGLLLLSASEQGAYRYPLAAVQQRITLLGIPLYHSGKNGALTLHFSEDKLQIIAQRQQWRLRWLEKPAE</sequence>
<dbReference type="PANTHER" id="PTHR30619:SF1">
    <property type="entry name" value="RECOMBINATION PROTEIN 2"/>
    <property type="match status" value="1"/>
</dbReference>
<dbReference type="PANTHER" id="PTHR30619">
    <property type="entry name" value="DNA INTERNALIZATION/COMPETENCE PROTEIN COMEC/REC2"/>
    <property type="match status" value="1"/>
</dbReference>
<feature type="domain" description="ComEC/Rec2-related protein" evidence="7">
    <location>
        <begin position="196"/>
        <end position="467"/>
    </location>
</feature>
<accession>A0ABQ3L2F9</accession>
<feature type="transmembrane region" description="Helical" evidence="6">
    <location>
        <begin position="354"/>
        <end position="384"/>
    </location>
</feature>
<reference evidence="9" key="1">
    <citation type="journal article" date="2019" name="Int. J. Syst. Evol. Microbiol.">
        <title>The Global Catalogue of Microorganisms (GCM) 10K type strain sequencing project: providing services to taxonomists for standard genome sequencing and annotation.</title>
        <authorList>
            <consortium name="The Broad Institute Genomics Platform"/>
            <consortium name="The Broad Institute Genome Sequencing Center for Infectious Disease"/>
            <person name="Wu L."/>
            <person name="Ma J."/>
        </authorList>
    </citation>
    <scope>NUCLEOTIDE SEQUENCE [LARGE SCALE GENOMIC DNA]</scope>
    <source>
        <strain evidence="9">CGMCC 1.7003</strain>
    </source>
</reference>
<feature type="transmembrane region" description="Helical" evidence="6">
    <location>
        <begin position="6"/>
        <end position="26"/>
    </location>
</feature>
<evidence type="ECO:0000256" key="5">
    <source>
        <dbReference type="ARBA" id="ARBA00023136"/>
    </source>
</evidence>
<dbReference type="InterPro" id="IPR004477">
    <property type="entry name" value="ComEC_N"/>
</dbReference>
<dbReference type="Pfam" id="PF03772">
    <property type="entry name" value="Competence"/>
    <property type="match status" value="1"/>
</dbReference>
<evidence type="ECO:0000256" key="2">
    <source>
        <dbReference type="ARBA" id="ARBA00022475"/>
    </source>
</evidence>
<evidence type="ECO:0000256" key="3">
    <source>
        <dbReference type="ARBA" id="ARBA00022692"/>
    </source>
</evidence>
<feature type="transmembrane region" description="Helical" evidence="6">
    <location>
        <begin position="326"/>
        <end position="347"/>
    </location>
</feature>
<dbReference type="EMBL" id="BNAO01000003">
    <property type="protein sequence ID" value="GHG66961.1"/>
    <property type="molecule type" value="Genomic_DNA"/>
</dbReference>
<evidence type="ECO:0000259" key="7">
    <source>
        <dbReference type="Pfam" id="PF03772"/>
    </source>
</evidence>
<feature type="transmembrane region" description="Helical" evidence="6">
    <location>
        <begin position="446"/>
        <end position="467"/>
    </location>
</feature>
<evidence type="ECO:0000256" key="4">
    <source>
        <dbReference type="ARBA" id="ARBA00022989"/>
    </source>
</evidence>
<dbReference type="NCBIfam" id="TIGR00360">
    <property type="entry name" value="ComEC_N-term"/>
    <property type="match status" value="1"/>
</dbReference>
<evidence type="ECO:0000313" key="8">
    <source>
        <dbReference type="EMBL" id="GHG66961.1"/>
    </source>
</evidence>
<protein>
    <submittedName>
        <fullName evidence="8">DNA internalization-related competence protein ComEC/Rec2</fullName>
    </submittedName>
</protein>
<keyword evidence="4 6" id="KW-1133">Transmembrane helix</keyword>
<dbReference type="Proteomes" id="UP000659697">
    <property type="component" value="Unassembled WGS sequence"/>
</dbReference>